<dbReference type="InterPro" id="IPR034683">
    <property type="entry name" value="IspD/TarI"/>
</dbReference>
<dbReference type="FunFam" id="3.90.550.10:FF:000003">
    <property type="entry name" value="2-C-methyl-D-erythritol 4-phosphate cytidylyltransferase"/>
    <property type="match status" value="1"/>
</dbReference>
<dbReference type="EMBL" id="SDGZ01000014">
    <property type="protein sequence ID" value="TYC49585.1"/>
    <property type="molecule type" value="Genomic_DNA"/>
</dbReference>
<dbReference type="Proteomes" id="UP000371977">
    <property type="component" value="Unassembled WGS sequence"/>
</dbReference>
<evidence type="ECO:0000256" key="2">
    <source>
        <dbReference type="ARBA" id="ARBA00022695"/>
    </source>
</evidence>
<evidence type="ECO:0000313" key="3">
    <source>
        <dbReference type="EMBL" id="TYC49585.1"/>
    </source>
</evidence>
<comment type="caution">
    <text evidence="3">The sequence shown here is derived from an EMBL/GenBank/DDBJ whole genome shotgun (WGS) entry which is preliminary data.</text>
</comment>
<dbReference type="NCBIfam" id="NF001183">
    <property type="entry name" value="PRK00155.1-3"/>
    <property type="match status" value="1"/>
</dbReference>
<dbReference type="RefSeq" id="WP_148622576.1">
    <property type="nucleotide sequence ID" value="NZ_SDGZ01000014.1"/>
</dbReference>
<gene>
    <name evidence="3" type="ORF">ESZ50_05420</name>
</gene>
<keyword evidence="1 3" id="KW-0808">Transferase</keyword>
<reference evidence="3 4" key="1">
    <citation type="submission" date="2019-01" db="EMBL/GenBank/DDBJ databases">
        <title>Weissella sp. nov., a novel lactic acid bacterium isolated from animal feces.</title>
        <authorList>
            <person name="Wang L.-T."/>
        </authorList>
    </citation>
    <scope>NUCLEOTIDE SEQUENCE [LARGE SCALE GENOMIC DNA]</scope>
    <source>
        <strain evidence="3 4">8H-2</strain>
    </source>
</reference>
<dbReference type="PANTHER" id="PTHR32125">
    <property type="entry name" value="2-C-METHYL-D-ERYTHRITOL 4-PHOSPHATE CYTIDYLYLTRANSFERASE, CHLOROPLASTIC"/>
    <property type="match status" value="1"/>
</dbReference>
<protein>
    <submittedName>
        <fullName evidence="3">2-C-methyl-D-erythritol 4-phosphate cytidylyltransferase</fullName>
    </submittedName>
</protein>
<dbReference type="CDD" id="cd02516">
    <property type="entry name" value="CDP-ME_synthetase"/>
    <property type="match status" value="1"/>
</dbReference>
<organism evidence="3 4">
    <name type="scientific">Weissella muntiaci</name>
    <dbReference type="NCBI Taxonomy" id="2508881"/>
    <lineage>
        <taxon>Bacteria</taxon>
        <taxon>Bacillati</taxon>
        <taxon>Bacillota</taxon>
        <taxon>Bacilli</taxon>
        <taxon>Lactobacillales</taxon>
        <taxon>Lactobacillaceae</taxon>
        <taxon>Weissella</taxon>
    </lineage>
</organism>
<dbReference type="InterPro" id="IPR029044">
    <property type="entry name" value="Nucleotide-diphossugar_trans"/>
</dbReference>
<sequence length="236" mass="25638">MNFAGILAGGTGTRMGADKPKQFLTVSGTPILIHTVAKFLENNTFDKIFIVITGNWEAELNELLAKWFSAQQIERLAVIKGGADRNESLLNAVAAAEEMFGSASDHIMVTHDVVRPFLTNAIIAQNIELASEYGVAGTALSAIDTIGVGNQHSIEVIPQRETMYQVQTPQSFNINKFKSAYANLSDAEIAGLTEATKIFILNGVSVPIVRGLQQNFKITTPFDLAIAEAFYSEKEE</sequence>
<evidence type="ECO:0000256" key="1">
    <source>
        <dbReference type="ARBA" id="ARBA00022679"/>
    </source>
</evidence>
<dbReference type="OrthoDB" id="9806837at2"/>
<dbReference type="Pfam" id="PF01128">
    <property type="entry name" value="IspD"/>
    <property type="match status" value="1"/>
</dbReference>
<proteinExistence type="predicted"/>
<keyword evidence="2 3" id="KW-0548">Nucleotidyltransferase</keyword>
<keyword evidence="4" id="KW-1185">Reference proteome</keyword>
<accession>A0A6C2C8V6</accession>
<dbReference type="GO" id="GO:0050518">
    <property type="term" value="F:2-C-methyl-D-erythritol 4-phosphate cytidylyltransferase activity"/>
    <property type="evidence" value="ECO:0007669"/>
    <property type="project" value="TreeGrafter"/>
</dbReference>
<dbReference type="AlphaFoldDB" id="A0A6C2C8V6"/>
<dbReference type="SUPFAM" id="SSF53448">
    <property type="entry name" value="Nucleotide-diphospho-sugar transferases"/>
    <property type="match status" value="1"/>
</dbReference>
<dbReference type="InterPro" id="IPR050088">
    <property type="entry name" value="IspD/TarI_cytidylyltransf_bact"/>
</dbReference>
<dbReference type="PANTHER" id="PTHR32125:SF8">
    <property type="entry name" value="RIBITOL-5-PHOSPHATE CYTIDYLYLTRANSFERASE"/>
    <property type="match status" value="1"/>
</dbReference>
<evidence type="ECO:0000313" key="4">
    <source>
        <dbReference type="Proteomes" id="UP000371977"/>
    </source>
</evidence>
<name>A0A6C2C8V6_9LACO</name>
<dbReference type="Gene3D" id="3.90.550.10">
    <property type="entry name" value="Spore Coat Polysaccharide Biosynthesis Protein SpsA, Chain A"/>
    <property type="match status" value="1"/>
</dbReference>